<feature type="transmembrane region" description="Helical" evidence="8">
    <location>
        <begin position="101"/>
        <end position="120"/>
    </location>
</feature>
<dbReference type="InterPro" id="IPR036640">
    <property type="entry name" value="ABC1_TM_sf"/>
</dbReference>
<feature type="transmembrane region" description="Helical" evidence="8">
    <location>
        <begin position="623"/>
        <end position="648"/>
    </location>
</feature>
<dbReference type="CDD" id="cd18596">
    <property type="entry name" value="ABC_6TM_VMR1_D1_like"/>
    <property type="match status" value="1"/>
</dbReference>
<keyword evidence="7 8" id="KW-0472">Membrane</keyword>
<dbReference type="PANTHER" id="PTHR24223">
    <property type="entry name" value="ATP-BINDING CASSETTE SUB-FAMILY C"/>
    <property type="match status" value="1"/>
</dbReference>
<dbReference type="GO" id="GO:0140359">
    <property type="term" value="F:ABC-type transporter activity"/>
    <property type="evidence" value="ECO:0007669"/>
    <property type="project" value="InterPro"/>
</dbReference>
<dbReference type="InterPro" id="IPR017871">
    <property type="entry name" value="ABC_transporter-like_CS"/>
</dbReference>
<dbReference type="GO" id="GO:0005524">
    <property type="term" value="F:ATP binding"/>
    <property type="evidence" value="ECO:0007669"/>
    <property type="project" value="UniProtKB-KW"/>
</dbReference>
<feature type="transmembrane region" description="Helical" evidence="8">
    <location>
        <begin position="162"/>
        <end position="187"/>
    </location>
</feature>
<evidence type="ECO:0000256" key="5">
    <source>
        <dbReference type="ARBA" id="ARBA00022840"/>
    </source>
</evidence>
<feature type="non-terminal residue" evidence="11">
    <location>
        <position position="1157"/>
    </location>
</feature>
<evidence type="ECO:0000256" key="7">
    <source>
        <dbReference type="ARBA" id="ARBA00023136"/>
    </source>
</evidence>
<dbReference type="SUPFAM" id="SSF90123">
    <property type="entry name" value="ABC transporter transmembrane region"/>
    <property type="match status" value="1"/>
</dbReference>
<feature type="transmembrane region" description="Helical" evidence="8">
    <location>
        <begin position="61"/>
        <end position="80"/>
    </location>
</feature>
<dbReference type="InterPro" id="IPR003439">
    <property type="entry name" value="ABC_transporter-like_ATP-bd"/>
</dbReference>
<keyword evidence="6 8" id="KW-1133">Transmembrane helix</keyword>
<dbReference type="InterPro" id="IPR003593">
    <property type="entry name" value="AAA+_ATPase"/>
</dbReference>
<feature type="transmembrane region" description="Helical" evidence="8">
    <location>
        <begin position="132"/>
        <end position="150"/>
    </location>
</feature>
<dbReference type="PANTHER" id="PTHR24223:SF356">
    <property type="entry name" value="ATP-BINDING CASSETTE TRANSPORTER ABC4"/>
    <property type="match status" value="1"/>
</dbReference>
<evidence type="ECO:0000256" key="2">
    <source>
        <dbReference type="ARBA" id="ARBA00022448"/>
    </source>
</evidence>
<keyword evidence="12" id="KW-1185">Reference proteome</keyword>
<sequence>MPQVTLAAARTVLAAGGAGLLYAGWHGYAEFLRSADGLCAGDASWDGDCVRLGSAWPGVSLALACGVVGGLLLVPCGGGGTGRMPLLPPPSLVYKDNRARMGVVAAIVAALGTAWTAFFATHSARLGEPQRMHWQAQAVLWGAMALGLVRDAVRGSEAAFHWTLRVAVCAQLVLCALAEPYFAIFAARHAAEPVLGSPHMVAALGTALASVAAALVVGCTHRRGFLEPAATSRARGAEPAPAHVREYATPLTRVRAAHEPQVESPEHAASPLGALLFDWVTPLLRRGAHVTIDSGDLYALAAADRPLRVWRRFARVGRAGGVGGEGRAPRRPLVRALGATFAVALGAQALLALGSVALAYGAPFFLQRILRSIRQHGAGHVTLQATSRAVYADAFGLLVSSLAHSLLVNRVLWMGRKVSVRVQGLLVAELSSRALRRRCKTEAPKAADDSADDEDASSAASADGRIANMLTSDLESVGHVASYLNEIYTLPIKFVLGAWYLYTLVGVSALIGLTITVVYYPLSKLMVKYLIKYQKRLMAIEDERITMISEMFTGIRAVKLFGWQSRFIEKVKAKRFQELALYWKLMLLQLPVSFVQSITTSLMLVTILAVYSLIFGHALTADVVFPTITVFSMVSSTFNSAPGLFRWMSSCYVSLKRIESFMVLAPIQDLDDRLAPQPPAAEPCSAIGFANACFEWSPASASDGGEDGEAASSSSLSATPAADASLSRKNSVATTAPPASERTPLLCDASSEQSALASVSVPASDQSPPMMMTRFTLQDISLSFPLGGLSVIVGPTGSGKSSLLAALIGEMTLTSGHVMLPTADALTLDAELAAGRYAEIIRLSGQGRVMRDIAYVAQEAWLRNATIRDNILFGEPYDQQRYEEVLRVCALKPDLRILDAADRTEIGERGVTLSGGQKQRVALARAVYSSRRILLIDDCLSAVDAHTGKHILTECLLGQTPLMQGRTRVLVTHHVSACMPHADYMVVLQDGRVAASGSPEFVQQQGGGLSREILELELTVTDDKQQPELVPVDSSDSSSKANIAAAASANVNDLRPEDNYTTERLAALYEQRGIVDPTAADLDELEGALVEDEEREQGYVRPEIWLDYLRMCGSWWYWALVLASLLVNQSASILQDYMVRLWMSSADSDNDSTSHTV</sequence>
<comment type="subcellular location">
    <subcellularLocation>
        <location evidence="1">Membrane</location>
    </subcellularLocation>
</comment>
<feature type="domain" description="ABC transmembrane type-1" evidence="10">
    <location>
        <begin position="349"/>
        <end position="645"/>
    </location>
</feature>
<dbReference type="PROSITE" id="PS00211">
    <property type="entry name" value="ABC_TRANSPORTER_1"/>
    <property type="match status" value="1"/>
</dbReference>
<dbReference type="GO" id="GO:0016020">
    <property type="term" value="C:membrane"/>
    <property type="evidence" value="ECO:0007669"/>
    <property type="project" value="UniProtKB-SubCell"/>
</dbReference>
<feature type="transmembrane region" description="Helical" evidence="8">
    <location>
        <begin position="499"/>
        <end position="520"/>
    </location>
</feature>
<evidence type="ECO:0000256" key="3">
    <source>
        <dbReference type="ARBA" id="ARBA00022692"/>
    </source>
</evidence>
<keyword evidence="4" id="KW-0547">Nucleotide-binding</keyword>
<dbReference type="CDD" id="cd03250">
    <property type="entry name" value="ABCC_MRP_domain1"/>
    <property type="match status" value="1"/>
</dbReference>
<dbReference type="InterPro" id="IPR011527">
    <property type="entry name" value="ABC1_TM_dom"/>
</dbReference>
<evidence type="ECO:0000256" key="1">
    <source>
        <dbReference type="ARBA" id="ARBA00004370"/>
    </source>
</evidence>
<dbReference type="PROSITE" id="PS50893">
    <property type="entry name" value="ABC_TRANSPORTER_2"/>
    <property type="match status" value="1"/>
</dbReference>
<reference evidence="11" key="1">
    <citation type="submission" date="2022-07" db="EMBL/GenBank/DDBJ databases">
        <title>Phylogenomic reconstructions and comparative analyses of Kickxellomycotina fungi.</title>
        <authorList>
            <person name="Reynolds N.K."/>
            <person name="Stajich J.E."/>
            <person name="Barry K."/>
            <person name="Grigoriev I.V."/>
            <person name="Crous P."/>
            <person name="Smith M.E."/>
        </authorList>
    </citation>
    <scope>NUCLEOTIDE SEQUENCE</scope>
    <source>
        <strain evidence="11">IMI 214461</strain>
    </source>
</reference>
<feature type="transmembrane region" description="Helical" evidence="8">
    <location>
        <begin position="394"/>
        <end position="413"/>
    </location>
</feature>
<evidence type="ECO:0000313" key="11">
    <source>
        <dbReference type="EMBL" id="KAJ1999242.1"/>
    </source>
</evidence>
<evidence type="ECO:0000313" key="12">
    <source>
        <dbReference type="Proteomes" id="UP001150907"/>
    </source>
</evidence>
<name>A0A9W8B9R1_9FUNG</name>
<proteinExistence type="predicted"/>
<evidence type="ECO:0000256" key="8">
    <source>
        <dbReference type="SAM" id="Phobius"/>
    </source>
</evidence>
<dbReference type="InterPro" id="IPR027417">
    <property type="entry name" value="P-loop_NTPase"/>
</dbReference>
<dbReference type="Gene3D" id="1.20.1560.10">
    <property type="entry name" value="ABC transporter type 1, transmembrane domain"/>
    <property type="match status" value="1"/>
</dbReference>
<accession>A0A9W8B9R1</accession>
<dbReference type="SMART" id="SM00382">
    <property type="entry name" value="AAA"/>
    <property type="match status" value="1"/>
</dbReference>
<dbReference type="EMBL" id="JANBQF010000755">
    <property type="protein sequence ID" value="KAJ1999242.1"/>
    <property type="molecule type" value="Genomic_DNA"/>
</dbReference>
<dbReference type="InterPro" id="IPR050173">
    <property type="entry name" value="ABC_transporter_C-like"/>
</dbReference>
<feature type="transmembrane region" description="Helical" evidence="8">
    <location>
        <begin position="199"/>
        <end position="219"/>
    </location>
</feature>
<organism evidence="11 12">
    <name type="scientific">Coemansia thaxteri</name>
    <dbReference type="NCBI Taxonomy" id="2663907"/>
    <lineage>
        <taxon>Eukaryota</taxon>
        <taxon>Fungi</taxon>
        <taxon>Fungi incertae sedis</taxon>
        <taxon>Zoopagomycota</taxon>
        <taxon>Kickxellomycotina</taxon>
        <taxon>Kickxellomycetes</taxon>
        <taxon>Kickxellales</taxon>
        <taxon>Kickxellaceae</taxon>
        <taxon>Coemansia</taxon>
    </lineage>
</organism>
<evidence type="ECO:0000259" key="10">
    <source>
        <dbReference type="PROSITE" id="PS50929"/>
    </source>
</evidence>
<keyword evidence="3 8" id="KW-0812">Transmembrane</keyword>
<feature type="transmembrane region" description="Helical" evidence="8">
    <location>
        <begin position="336"/>
        <end position="360"/>
    </location>
</feature>
<evidence type="ECO:0008006" key="13">
    <source>
        <dbReference type="Google" id="ProtNLM"/>
    </source>
</evidence>
<protein>
    <recommendedName>
        <fullName evidence="13">ATP-dependent bile acid permease</fullName>
    </recommendedName>
</protein>
<evidence type="ECO:0000256" key="4">
    <source>
        <dbReference type="ARBA" id="ARBA00022741"/>
    </source>
</evidence>
<feature type="transmembrane region" description="Helical" evidence="8">
    <location>
        <begin position="594"/>
        <end position="616"/>
    </location>
</feature>
<dbReference type="PROSITE" id="PS50929">
    <property type="entry name" value="ABC_TM1F"/>
    <property type="match status" value="1"/>
</dbReference>
<gene>
    <name evidence="11" type="ORF">H4R26_005148</name>
</gene>
<keyword evidence="2" id="KW-0813">Transport</keyword>
<dbReference type="Pfam" id="PF00005">
    <property type="entry name" value="ABC_tran"/>
    <property type="match status" value="1"/>
</dbReference>
<dbReference type="Proteomes" id="UP001150907">
    <property type="component" value="Unassembled WGS sequence"/>
</dbReference>
<dbReference type="GO" id="GO:0016887">
    <property type="term" value="F:ATP hydrolysis activity"/>
    <property type="evidence" value="ECO:0007669"/>
    <property type="project" value="InterPro"/>
</dbReference>
<dbReference type="AlphaFoldDB" id="A0A9W8B9R1"/>
<feature type="domain" description="ABC transporter" evidence="9">
    <location>
        <begin position="756"/>
        <end position="1015"/>
    </location>
</feature>
<dbReference type="OrthoDB" id="6500128at2759"/>
<dbReference type="Gene3D" id="3.40.50.300">
    <property type="entry name" value="P-loop containing nucleotide triphosphate hydrolases"/>
    <property type="match status" value="1"/>
</dbReference>
<dbReference type="Pfam" id="PF00664">
    <property type="entry name" value="ABC_membrane"/>
    <property type="match status" value="1"/>
</dbReference>
<keyword evidence="5" id="KW-0067">ATP-binding</keyword>
<evidence type="ECO:0000259" key="9">
    <source>
        <dbReference type="PROSITE" id="PS50893"/>
    </source>
</evidence>
<comment type="caution">
    <text evidence="11">The sequence shown here is derived from an EMBL/GenBank/DDBJ whole genome shotgun (WGS) entry which is preliminary data.</text>
</comment>
<evidence type="ECO:0000256" key="6">
    <source>
        <dbReference type="ARBA" id="ARBA00022989"/>
    </source>
</evidence>
<dbReference type="SUPFAM" id="SSF52540">
    <property type="entry name" value="P-loop containing nucleoside triphosphate hydrolases"/>
    <property type="match status" value="1"/>
</dbReference>